<dbReference type="Gene3D" id="3.30.70.1060">
    <property type="entry name" value="Dimeric alpha+beta barrel"/>
    <property type="match status" value="1"/>
</dbReference>
<dbReference type="RefSeq" id="WP_344668805.1">
    <property type="nucleotide sequence ID" value="NZ_BAAAQN010000039.1"/>
</dbReference>
<comment type="caution">
    <text evidence="3">The sequence shown here is derived from an EMBL/GenBank/DDBJ whole genome shotgun (WGS) entry which is preliminary data.</text>
</comment>
<proteinExistence type="inferred from homology"/>
<dbReference type="EMBL" id="BAAAQN010000039">
    <property type="protein sequence ID" value="GAA2045953.1"/>
    <property type="molecule type" value="Genomic_DNA"/>
</dbReference>
<evidence type="ECO:0000259" key="2">
    <source>
        <dbReference type="Pfam" id="PF03795"/>
    </source>
</evidence>
<protein>
    <recommendedName>
        <fullName evidence="2">YCII-related domain-containing protein</fullName>
    </recommendedName>
</protein>
<dbReference type="PANTHER" id="PTHR35174:SF3">
    <property type="entry name" value="BLL7171 PROTEIN"/>
    <property type="match status" value="1"/>
</dbReference>
<dbReference type="PANTHER" id="PTHR35174">
    <property type="entry name" value="BLL7171 PROTEIN-RELATED"/>
    <property type="match status" value="1"/>
</dbReference>
<accession>A0ABN2V145</accession>
<dbReference type="Proteomes" id="UP001500751">
    <property type="component" value="Unassembled WGS sequence"/>
</dbReference>
<evidence type="ECO:0000256" key="1">
    <source>
        <dbReference type="ARBA" id="ARBA00007689"/>
    </source>
</evidence>
<dbReference type="InterPro" id="IPR005545">
    <property type="entry name" value="YCII"/>
</dbReference>
<gene>
    <name evidence="3" type="ORF">GCM10009839_57710</name>
</gene>
<name>A0ABN2V145_9ACTN</name>
<evidence type="ECO:0000313" key="3">
    <source>
        <dbReference type="EMBL" id="GAA2045953.1"/>
    </source>
</evidence>
<dbReference type="SUPFAM" id="SSF54909">
    <property type="entry name" value="Dimeric alpha+beta barrel"/>
    <property type="match status" value="1"/>
</dbReference>
<dbReference type="Pfam" id="PF03795">
    <property type="entry name" value="YCII"/>
    <property type="match status" value="1"/>
</dbReference>
<comment type="similarity">
    <text evidence="1">Belongs to the YciI family.</text>
</comment>
<evidence type="ECO:0000313" key="4">
    <source>
        <dbReference type="Proteomes" id="UP001500751"/>
    </source>
</evidence>
<organism evidence="3 4">
    <name type="scientific">Catenulispora yoronensis</name>
    <dbReference type="NCBI Taxonomy" id="450799"/>
    <lineage>
        <taxon>Bacteria</taxon>
        <taxon>Bacillati</taxon>
        <taxon>Actinomycetota</taxon>
        <taxon>Actinomycetes</taxon>
        <taxon>Catenulisporales</taxon>
        <taxon>Catenulisporaceae</taxon>
        <taxon>Catenulispora</taxon>
    </lineage>
</organism>
<dbReference type="InterPro" id="IPR011008">
    <property type="entry name" value="Dimeric_a/b-barrel"/>
</dbReference>
<keyword evidence="4" id="KW-1185">Reference proteome</keyword>
<feature type="domain" description="YCII-related" evidence="2">
    <location>
        <begin position="1"/>
        <end position="102"/>
    </location>
</feature>
<sequence length="124" mass="13396">MKFMVLMYADPAKTAAMTAEERAAVFARHEALHKDLEGTGELLNGAGLAFPSDTTTLRWQADADPTAEAGPAVEPASGEHVTAYYVLECADADRAREIAERVLDFHVVAVEVRSIHDFFGMGEG</sequence>
<reference evidence="3 4" key="1">
    <citation type="journal article" date="2019" name="Int. J. Syst. Evol. Microbiol.">
        <title>The Global Catalogue of Microorganisms (GCM) 10K type strain sequencing project: providing services to taxonomists for standard genome sequencing and annotation.</title>
        <authorList>
            <consortium name="The Broad Institute Genomics Platform"/>
            <consortium name="The Broad Institute Genome Sequencing Center for Infectious Disease"/>
            <person name="Wu L."/>
            <person name="Ma J."/>
        </authorList>
    </citation>
    <scope>NUCLEOTIDE SEQUENCE [LARGE SCALE GENOMIC DNA]</scope>
    <source>
        <strain evidence="3 4">JCM 16014</strain>
    </source>
</reference>